<evidence type="ECO:0000313" key="11">
    <source>
        <dbReference type="EMBL" id="OGM03038.1"/>
    </source>
</evidence>
<reference evidence="11 12" key="1">
    <citation type="journal article" date="2016" name="Nat. Commun.">
        <title>Thousands of microbial genomes shed light on interconnected biogeochemical processes in an aquifer system.</title>
        <authorList>
            <person name="Anantharaman K."/>
            <person name="Brown C.T."/>
            <person name="Hug L.A."/>
            <person name="Sharon I."/>
            <person name="Castelle C.J."/>
            <person name="Probst A.J."/>
            <person name="Thomas B.C."/>
            <person name="Singh A."/>
            <person name="Wilkins M.J."/>
            <person name="Karaoz U."/>
            <person name="Brodie E.L."/>
            <person name="Williams K.H."/>
            <person name="Hubbard S.S."/>
            <person name="Banfield J.F."/>
        </authorList>
    </citation>
    <scope>NUCLEOTIDE SEQUENCE [LARGE SCALE GENOMIC DNA]</scope>
</reference>
<keyword evidence="7 10" id="KW-0030">Aminoacyl-tRNA synthetase</keyword>
<dbReference type="Proteomes" id="UP000176198">
    <property type="component" value="Unassembled WGS sequence"/>
</dbReference>
<dbReference type="FunFam" id="1.10.240.10:FF:000005">
    <property type="entry name" value="Tryptophan--tRNA ligase"/>
    <property type="match status" value="1"/>
</dbReference>
<gene>
    <name evidence="11" type="ORF">A2115_02200</name>
</gene>
<dbReference type="PROSITE" id="PS00178">
    <property type="entry name" value="AA_TRNA_LIGASE_I"/>
    <property type="match status" value="1"/>
</dbReference>
<keyword evidence="4 10" id="KW-0547">Nucleotide-binding</keyword>
<dbReference type="InterPro" id="IPR002305">
    <property type="entry name" value="aa-tRNA-synth_Ic"/>
</dbReference>
<evidence type="ECO:0000256" key="10">
    <source>
        <dbReference type="RuleBase" id="RU363036"/>
    </source>
</evidence>
<keyword evidence="3 10" id="KW-0436">Ligase</keyword>
<evidence type="ECO:0000256" key="1">
    <source>
        <dbReference type="ARBA" id="ARBA00005594"/>
    </source>
</evidence>
<dbReference type="AlphaFoldDB" id="A0A1F7WLQ0"/>
<dbReference type="EMBL" id="MGFJ01000008">
    <property type="protein sequence ID" value="OGM03038.1"/>
    <property type="molecule type" value="Genomic_DNA"/>
</dbReference>
<dbReference type="GO" id="GO:0005524">
    <property type="term" value="F:ATP binding"/>
    <property type="evidence" value="ECO:0007669"/>
    <property type="project" value="UniProtKB-KW"/>
</dbReference>
<dbReference type="STRING" id="1802471.A2115_02200"/>
<dbReference type="InterPro" id="IPR002306">
    <property type="entry name" value="Trp-tRNA-ligase"/>
</dbReference>
<keyword evidence="5 10" id="KW-0067">ATP-binding</keyword>
<dbReference type="PANTHER" id="PTHR43766">
    <property type="entry name" value="TRYPTOPHAN--TRNA LIGASE, MITOCHONDRIAL"/>
    <property type="match status" value="1"/>
</dbReference>
<dbReference type="InterPro" id="IPR050203">
    <property type="entry name" value="Trp-tRNA_synthetase"/>
</dbReference>
<evidence type="ECO:0000256" key="6">
    <source>
        <dbReference type="ARBA" id="ARBA00022917"/>
    </source>
</evidence>
<dbReference type="GO" id="GO:0005829">
    <property type="term" value="C:cytosol"/>
    <property type="evidence" value="ECO:0007669"/>
    <property type="project" value="TreeGrafter"/>
</dbReference>
<dbReference type="Pfam" id="PF00579">
    <property type="entry name" value="tRNA-synt_1b"/>
    <property type="match status" value="1"/>
</dbReference>
<dbReference type="PRINTS" id="PR01039">
    <property type="entry name" value="TRNASYNTHTRP"/>
</dbReference>
<name>A0A1F7WLQ0_9BACT</name>
<dbReference type="Gene3D" id="3.40.50.620">
    <property type="entry name" value="HUPs"/>
    <property type="match status" value="1"/>
</dbReference>
<keyword evidence="6 10" id="KW-0648">Protein biosynthesis</keyword>
<dbReference type="GO" id="GO:0004830">
    <property type="term" value="F:tryptophan-tRNA ligase activity"/>
    <property type="evidence" value="ECO:0007669"/>
    <property type="project" value="UniProtKB-UniRule"/>
</dbReference>
<evidence type="ECO:0000256" key="4">
    <source>
        <dbReference type="ARBA" id="ARBA00022741"/>
    </source>
</evidence>
<comment type="similarity">
    <text evidence="1 10">Belongs to the class-I aminoacyl-tRNA synthetase family.</text>
</comment>
<dbReference type="SUPFAM" id="SSF52374">
    <property type="entry name" value="Nucleotidylyl transferase"/>
    <property type="match status" value="1"/>
</dbReference>
<evidence type="ECO:0000256" key="3">
    <source>
        <dbReference type="ARBA" id="ARBA00022598"/>
    </source>
</evidence>
<comment type="catalytic activity">
    <reaction evidence="8">
        <text>tRNA(Trp) + L-tryptophan + ATP = L-tryptophyl-tRNA(Trp) + AMP + diphosphate + H(+)</text>
        <dbReference type="Rhea" id="RHEA:24080"/>
        <dbReference type="Rhea" id="RHEA-COMP:9671"/>
        <dbReference type="Rhea" id="RHEA-COMP:9705"/>
        <dbReference type="ChEBI" id="CHEBI:15378"/>
        <dbReference type="ChEBI" id="CHEBI:30616"/>
        <dbReference type="ChEBI" id="CHEBI:33019"/>
        <dbReference type="ChEBI" id="CHEBI:57912"/>
        <dbReference type="ChEBI" id="CHEBI:78442"/>
        <dbReference type="ChEBI" id="CHEBI:78535"/>
        <dbReference type="ChEBI" id="CHEBI:456215"/>
        <dbReference type="EC" id="6.1.1.2"/>
    </reaction>
</comment>
<dbReference type="NCBIfam" id="TIGR00233">
    <property type="entry name" value="trpS"/>
    <property type="match status" value="1"/>
</dbReference>
<evidence type="ECO:0000313" key="12">
    <source>
        <dbReference type="Proteomes" id="UP000176198"/>
    </source>
</evidence>
<dbReference type="InterPro" id="IPR014729">
    <property type="entry name" value="Rossmann-like_a/b/a_fold"/>
</dbReference>
<dbReference type="PANTHER" id="PTHR43766:SF1">
    <property type="entry name" value="TRYPTOPHAN--TRNA LIGASE, MITOCHONDRIAL"/>
    <property type="match status" value="1"/>
</dbReference>
<dbReference type="CDD" id="cd00806">
    <property type="entry name" value="TrpRS_core"/>
    <property type="match status" value="1"/>
</dbReference>
<sequence length="338" mass="38510">MTPKSPKTKKRILTGDTPTGKLHIGHYVGTLENRVKLQHEFDTYILLANVHAYMNSYSEADRINNDTLDVLLDNLAVGLDPNVATIFLESGVPEILELYSFFTTMVKYSRVIMNPTVKDEIKYKRLDPSVGFINYPILQAADILAFNADLVPVGEDQSPVIEQTREIARDFNKAFGKTFVIPEARIGRVARLCGTDGKPKMSKSSNNAILLSDDEKTLKQKVMSMYTDPQRIHATDPGKIQGNPVFIYHDAFNPDKDEVKDLKSRYKTGKVGDIEVKQKLFAALNNFLEPIRKKRKYFESRPKETKEILVEGTKKARRTAIETIEKFREKTKFYDLIK</sequence>
<comment type="caution">
    <text evidence="11">The sequence shown here is derived from an EMBL/GenBank/DDBJ whole genome shotgun (WGS) entry which is preliminary data.</text>
</comment>
<dbReference type="Gene3D" id="1.10.240.10">
    <property type="entry name" value="Tyrosyl-Transfer RNA Synthetase"/>
    <property type="match status" value="1"/>
</dbReference>
<dbReference type="InterPro" id="IPR001412">
    <property type="entry name" value="aa-tRNA-synth_I_CS"/>
</dbReference>
<proteinExistence type="inferred from homology"/>
<accession>A0A1F7WLQ0</accession>
<dbReference type="EC" id="6.1.1.2" evidence="2 9"/>
<evidence type="ECO:0000256" key="7">
    <source>
        <dbReference type="ARBA" id="ARBA00023146"/>
    </source>
</evidence>
<evidence type="ECO:0000256" key="5">
    <source>
        <dbReference type="ARBA" id="ARBA00022840"/>
    </source>
</evidence>
<dbReference type="GO" id="GO:0006436">
    <property type="term" value="P:tryptophanyl-tRNA aminoacylation"/>
    <property type="evidence" value="ECO:0007669"/>
    <property type="project" value="UniProtKB-UniRule"/>
</dbReference>
<evidence type="ECO:0000256" key="9">
    <source>
        <dbReference type="NCBIfam" id="TIGR00233"/>
    </source>
</evidence>
<evidence type="ECO:0000256" key="8">
    <source>
        <dbReference type="ARBA" id="ARBA00049929"/>
    </source>
</evidence>
<evidence type="ECO:0000256" key="2">
    <source>
        <dbReference type="ARBA" id="ARBA00013161"/>
    </source>
</evidence>
<organism evidence="11 12">
    <name type="scientific">Candidatus Woesebacteria bacterium GWA1_41_8</name>
    <dbReference type="NCBI Taxonomy" id="1802471"/>
    <lineage>
        <taxon>Bacteria</taxon>
        <taxon>Candidatus Woeseibacteriota</taxon>
    </lineage>
</organism>
<protein>
    <recommendedName>
        <fullName evidence="2 9">Tryptophan--tRNA ligase</fullName>
        <ecNumber evidence="2 9">6.1.1.2</ecNumber>
    </recommendedName>
</protein>